<dbReference type="EMBL" id="AMQN01022716">
    <property type="status" value="NOT_ANNOTATED_CDS"/>
    <property type="molecule type" value="Genomic_DNA"/>
</dbReference>
<reference evidence="3" key="1">
    <citation type="submission" date="2012-12" db="EMBL/GenBank/DDBJ databases">
        <authorList>
            <person name="Hellsten U."/>
            <person name="Grimwood J."/>
            <person name="Chapman J.A."/>
            <person name="Shapiro H."/>
            <person name="Aerts A."/>
            <person name="Otillar R.P."/>
            <person name="Terry A.Y."/>
            <person name="Boore J.L."/>
            <person name="Simakov O."/>
            <person name="Marletaz F."/>
            <person name="Cho S.-J."/>
            <person name="Edsinger-Gonzales E."/>
            <person name="Havlak P."/>
            <person name="Kuo D.-H."/>
            <person name="Larsson T."/>
            <person name="Lv J."/>
            <person name="Arendt D."/>
            <person name="Savage R."/>
            <person name="Osoegawa K."/>
            <person name="de Jong P."/>
            <person name="Lindberg D.R."/>
            <person name="Seaver E.C."/>
            <person name="Weisblat D.A."/>
            <person name="Putnam N.H."/>
            <person name="Grigoriev I.V."/>
            <person name="Rokhsar D.S."/>
        </authorList>
    </citation>
    <scope>NUCLEOTIDE SEQUENCE</scope>
    <source>
        <strain evidence="3">I ESC-2004</strain>
    </source>
</reference>
<dbReference type="Proteomes" id="UP000014760">
    <property type="component" value="Unassembled WGS sequence"/>
</dbReference>
<dbReference type="EnsemblMetazoa" id="CapteT194998">
    <property type="protein sequence ID" value="CapteP194998"/>
    <property type="gene ID" value="CapteG194998"/>
</dbReference>
<gene>
    <name evidence="1" type="ORF">CAPTEDRAFT_194998</name>
</gene>
<name>R7UJ54_CAPTE</name>
<reference evidence="1 3" key="2">
    <citation type="journal article" date="2013" name="Nature">
        <title>Insights into bilaterian evolution from three spiralian genomes.</title>
        <authorList>
            <person name="Simakov O."/>
            <person name="Marletaz F."/>
            <person name="Cho S.J."/>
            <person name="Edsinger-Gonzales E."/>
            <person name="Havlak P."/>
            <person name="Hellsten U."/>
            <person name="Kuo D.H."/>
            <person name="Larsson T."/>
            <person name="Lv J."/>
            <person name="Arendt D."/>
            <person name="Savage R."/>
            <person name="Osoegawa K."/>
            <person name="de Jong P."/>
            <person name="Grimwood J."/>
            <person name="Chapman J.A."/>
            <person name="Shapiro H."/>
            <person name="Aerts A."/>
            <person name="Otillar R.P."/>
            <person name="Terry A.Y."/>
            <person name="Boore J.L."/>
            <person name="Grigoriev I.V."/>
            <person name="Lindberg D.R."/>
            <person name="Seaver E.C."/>
            <person name="Weisblat D.A."/>
            <person name="Putnam N.H."/>
            <person name="Rokhsar D.S."/>
        </authorList>
    </citation>
    <scope>NUCLEOTIDE SEQUENCE</scope>
    <source>
        <strain evidence="1 3">I ESC-2004</strain>
    </source>
</reference>
<sequence length="134" mass="14880">MFLLKATDETSITPFLPEHDQCNHPKHRTRSIIYATEHFLEDAAWTAAQMFTQEGQPCATGGRQTTQIFGVVQMSEELGALLALTKEDKTELARLRAQLADYKSFKGDMNVLVESEHTLYSSPSGTSAPAMETN</sequence>
<dbReference type="HOGENOM" id="CLU_1898198_0_0_1"/>
<organism evidence="1">
    <name type="scientific">Capitella teleta</name>
    <name type="common">Polychaete worm</name>
    <dbReference type="NCBI Taxonomy" id="283909"/>
    <lineage>
        <taxon>Eukaryota</taxon>
        <taxon>Metazoa</taxon>
        <taxon>Spiralia</taxon>
        <taxon>Lophotrochozoa</taxon>
        <taxon>Annelida</taxon>
        <taxon>Polychaeta</taxon>
        <taxon>Sedentaria</taxon>
        <taxon>Scolecida</taxon>
        <taxon>Capitellidae</taxon>
        <taxon>Capitella</taxon>
    </lineage>
</organism>
<protein>
    <submittedName>
        <fullName evidence="1 2">Uncharacterized protein</fullName>
    </submittedName>
</protein>
<dbReference type="AlphaFoldDB" id="R7UJ54"/>
<keyword evidence="3" id="KW-1185">Reference proteome</keyword>
<reference evidence="2" key="3">
    <citation type="submission" date="2015-06" db="UniProtKB">
        <authorList>
            <consortium name="EnsemblMetazoa"/>
        </authorList>
    </citation>
    <scope>IDENTIFICATION</scope>
</reference>
<proteinExistence type="predicted"/>
<dbReference type="EMBL" id="KB300526">
    <property type="protein sequence ID" value="ELU06564.1"/>
    <property type="molecule type" value="Genomic_DNA"/>
</dbReference>
<evidence type="ECO:0000313" key="1">
    <source>
        <dbReference type="EMBL" id="ELU06564.1"/>
    </source>
</evidence>
<evidence type="ECO:0000313" key="2">
    <source>
        <dbReference type="EnsemblMetazoa" id="CapteP194998"/>
    </source>
</evidence>
<accession>R7UJ54</accession>
<evidence type="ECO:0000313" key="3">
    <source>
        <dbReference type="Proteomes" id="UP000014760"/>
    </source>
</evidence>